<feature type="region of interest" description="Disordered" evidence="1">
    <location>
        <begin position="1"/>
        <end position="21"/>
    </location>
</feature>
<gene>
    <name evidence="2" type="ORF">PGTUg99_034680</name>
</gene>
<evidence type="ECO:0000313" key="3">
    <source>
        <dbReference type="Proteomes" id="UP000325313"/>
    </source>
</evidence>
<name>A0A5B0RBS4_PUCGR</name>
<feature type="compositionally biased region" description="Polar residues" evidence="1">
    <location>
        <begin position="1"/>
        <end position="10"/>
    </location>
</feature>
<evidence type="ECO:0000256" key="1">
    <source>
        <dbReference type="SAM" id="MobiDB-lite"/>
    </source>
</evidence>
<dbReference type="AlphaFoldDB" id="A0A5B0RBS4"/>
<organism evidence="2 3">
    <name type="scientific">Puccinia graminis f. sp. tritici</name>
    <dbReference type="NCBI Taxonomy" id="56615"/>
    <lineage>
        <taxon>Eukaryota</taxon>
        <taxon>Fungi</taxon>
        <taxon>Dikarya</taxon>
        <taxon>Basidiomycota</taxon>
        <taxon>Pucciniomycotina</taxon>
        <taxon>Pucciniomycetes</taxon>
        <taxon>Pucciniales</taxon>
        <taxon>Pucciniaceae</taxon>
        <taxon>Puccinia</taxon>
    </lineage>
</organism>
<comment type="caution">
    <text evidence="2">The sequence shown here is derived from an EMBL/GenBank/DDBJ whole genome shotgun (WGS) entry which is preliminary data.</text>
</comment>
<accession>A0A5B0RBS4</accession>
<protein>
    <submittedName>
        <fullName evidence="2">Uncharacterized protein</fullName>
    </submittedName>
</protein>
<evidence type="ECO:0000313" key="2">
    <source>
        <dbReference type="EMBL" id="KAA1122224.1"/>
    </source>
</evidence>
<reference evidence="2 3" key="1">
    <citation type="submission" date="2019-05" db="EMBL/GenBank/DDBJ databases">
        <title>Emergence of the Ug99 lineage of the wheat stem rust pathogen through somatic hybridization.</title>
        <authorList>
            <person name="Li F."/>
            <person name="Upadhyaya N.M."/>
            <person name="Sperschneider J."/>
            <person name="Matny O."/>
            <person name="Nguyen-Phuc H."/>
            <person name="Mago R."/>
            <person name="Raley C."/>
            <person name="Miller M.E."/>
            <person name="Silverstein K.A.T."/>
            <person name="Henningsen E."/>
            <person name="Hirsch C.D."/>
            <person name="Visser B."/>
            <person name="Pretorius Z.A."/>
            <person name="Steffenson B.J."/>
            <person name="Schwessinger B."/>
            <person name="Dodds P.N."/>
            <person name="Figueroa M."/>
        </authorList>
    </citation>
    <scope>NUCLEOTIDE SEQUENCE [LARGE SCALE GENOMIC DNA]</scope>
    <source>
        <strain evidence="2 3">Ug99</strain>
    </source>
</reference>
<dbReference type="EMBL" id="VDEP01000236">
    <property type="protein sequence ID" value="KAA1122224.1"/>
    <property type="molecule type" value="Genomic_DNA"/>
</dbReference>
<proteinExistence type="predicted"/>
<sequence>MFQAPDSTPSAPAPLTPHHLTNAFNSLSTRLSSAALGNSVTHHQVHQAQPAPPQLPVAQLADSLNEANILKIVSFPEPY</sequence>
<dbReference type="Proteomes" id="UP000325313">
    <property type="component" value="Unassembled WGS sequence"/>
</dbReference>